<dbReference type="PANTHER" id="PTHR23002">
    <property type="entry name" value="ZINC FINGER CCHC DOMAIN CONTAINING PROTEIN"/>
    <property type="match status" value="1"/>
</dbReference>
<feature type="domain" description="CCHC-type" evidence="3">
    <location>
        <begin position="714"/>
        <end position="730"/>
    </location>
</feature>
<protein>
    <recommendedName>
        <fullName evidence="3">CCHC-type domain-containing protein</fullName>
    </recommendedName>
</protein>
<dbReference type="InterPro" id="IPR045358">
    <property type="entry name" value="Ty3_capsid"/>
</dbReference>
<evidence type="ECO:0000256" key="1">
    <source>
        <dbReference type="PROSITE-ProRule" id="PRU00047"/>
    </source>
</evidence>
<evidence type="ECO:0000313" key="5">
    <source>
        <dbReference type="Proteomes" id="UP000435112"/>
    </source>
</evidence>
<keyword evidence="1" id="KW-0863">Zinc-finger</keyword>
<dbReference type="GO" id="GO:0003676">
    <property type="term" value="F:nucleic acid binding"/>
    <property type="evidence" value="ECO:0007669"/>
    <property type="project" value="InterPro"/>
</dbReference>
<dbReference type="GO" id="GO:0008270">
    <property type="term" value="F:zinc ion binding"/>
    <property type="evidence" value="ECO:0007669"/>
    <property type="project" value="UniProtKB-KW"/>
</dbReference>
<evidence type="ECO:0000313" key="4">
    <source>
        <dbReference type="EMBL" id="KAE8968803.1"/>
    </source>
</evidence>
<name>A0A6A3HK71_9STRA</name>
<dbReference type="InterPro" id="IPR036875">
    <property type="entry name" value="Znf_CCHC_sf"/>
</dbReference>
<feature type="compositionally biased region" description="Polar residues" evidence="2">
    <location>
        <begin position="916"/>
        <end position="927"/>
    </location>
</feature>
<dbReference type="Gene3D" id="4.10.60.10">
    <property type="entry name" value="Zinc finger, CCHC-type"/>
    <property type="match status" value="2"/>
</dbReference>
<dbReference type="Pfam" id="PF19259">
    <property type="entry name" value="Ty3_capsid"/>
    <property type="match status" value="1"/>
</dbReference>
<reference evidence="4 5" key="1">
    <citation type="submission" date="2018-09" db="EMBL/GenBank/DDBJ databases">
        <title>Genomic investigation of the strawberry pathogen Phytophthora fragariae indicates pathogenicity is determined by transcriptional variation in three key races.</title>
        <authorList>
            <person name="Adams T.M."/>
            <person name="Armitage A.D."/>
            <person name="Sobczyk M.K."/>
            <person name="Bates H.J."/>
            <person name="Dunwell J.M."/>
            <person name="Nellist C.F."/>
            <person name="Harrison R.J."/>
        </authorList>
    </citation>
    <scope>NUCLEOTIDE SEQUENCE [LARGE SCALE GENOMIC DNA]</scope>
    <source>
        <strain evidence="4 5">SCRP324</strain>
    </source>
</reference>
<feature type="compositionally biased region" description="Polar residues" evidence="2">
    <location>
        <begin position="7"/>
        <end position="21"/>
    </location>
</feature>
<feature type="compositionally biased region" description="Acidic residues" evidence="2">
    <location>
        <begin position="288"/>
        <end position="313"/>
    </location>
</feature>
<feature type="compositionally biased region" description="Polar residues" evidence="2">
    <location>
        <begin position="103"/>
        <end position="113"/>
    </location>
</feature>
<sequence>MVVIQGRSVNDSSKFGSTPTAKSVLMTTLTPTRTKAATKSGKTKRVTRRQTKDLLMQSEDDDGASHSEGGEQAGDGQSSQDPPQPKVTRPAESEEEPTAEDTVPTSAPETPTALNEERTAAAETARRTADASPTPDEHRADGPTAAAPATEVAALASALYQLTTVVAGLQARADEGGQPPTPRATRSDGRAGGTEVTVTQDVSAATTSRTETEGQTAATPELAAMATAMGQLATMVARLQPAVAGREGGDQQPAARAPRQQATRARTTPGAPDEGDSSDPDSSASDSSDGDSTESDREDDDGSADDESGDGSDEGGRGRSRRGARQEPRRRRERRERQPRRKSVKDLELPTFTPLPKVSVSTWIDRVDLALKGAEESGRGKWSDSALYYILGNKLMENAARWWVNMNRQLPKRKRTWSNLKKGLLRRYGEKKDKSAAEWRVSMRPMIPGETYADFAAGLRDVVGRNHVSERVLLAQFYRCLDKTTRKLVRQAPKPKTLEEAVDKATEIDDPMDNVAQGMLNVGLPWATAPRPYLIPMTGTMGQTMVIPGIGGPGLPTDMTSTTGVQGDTNEVRHDMEHAALFTNPQGVYNAVTGTWDPPPGHQWNGKYWYEPKKTERKWAAVASPASGRTVTKKTARSKPKRETVESSSDESDAKPKKKKLKAAVKQAAGDKRRVEEQAPEEKRSGKESRPNSGVCFQCGQPGHWSTQCPNEPKCFACNQPGHFARACTDPDAKARNDVYMQQRRGGNPRLVESTTREGVGTMRQEEMSAADDRRAGGADQATVRLVSGRDGGETMEAESGGDPSDENETAAADTSASYEDGARVKLAPTQTVTAKVGRLEEGMAAVVQCMSEDTKAKDEERAARYVATVRPAMAAARYVRADPRRERDEADGGRPEDDVAQTGEGAESGEAVSRRGTSAETTAMAV</sequence>
<accession>A0A6A3HK71</accession>
<dbReference type="OrthoDB" id="18186at2759"/>
<feature type="region of interest" description="Disordered" evidence="2">
    <location>
        <begin position="241"/>
        <end position="348"/>
    </location>
</feature>
<dbReference type="EMBL" id="QXFU01004435">
    <property type="protein sequence ID" value="KAE8968803.1"/>
    <property type="molecule type" value="Genomic_DNA"/>
</dbReference>
<feature type="region of interest" description="Disordered" evidence="2">
    <location>
        <begin position="741"/>
        <end position="824"/>
    </location>
</feature>
<feature type="compositionally biased region" description="Basic and acidic residues" evidence="2">
    <location>
        <begin position="669"/>
        <end position="690"/>
    </location>
</feature>
<feature type="compositionally biased region" description="Basic and acidic residues" evidence="2">
    <location>
        <begin position="115"/>
        <end position="141"/>
    </location>
</feature>
<feature type="compositionally biased region" description="Low complexity" evidence="2">
    <location>
        <begin position="251"/>
        <end position="272"/>
    </location>
</feature>
<proteinExistence type="predicted"/>
<dbReference type="InterPro" id="IPR051714">
    <property type="entry name" value="Znf_CCHC_NABP"/>
</dbReference>
<keyword evidence="1" id="KW-0479">Metal-binding</keyword>
<gene>
    <name evidence="4" type="ORF">PR002_g27632</name>
</gene>
<organism evidence="4 5">
    <name type="scientific">Phytophthora rubi</name>
    <dbReference type="NCBI Taxonomy" id="129364"/>
    <lineage>
        <taxon>Eukaryota</taxon>
        <taxon>Sar</taxon>
        <taxon>Stramenopiles</taxon>
        <taxon>Oomycota</taxon>
        <taxon>Peronosporomycetes</taxon>
        <taxon>Peronosporales</taxon>
        <taxon>Peronosporaceae</taxon>
        <taxon>Phytophthora</taxon>
    </lineage>
</organism>
<evidence type="ECO:0000256" key="2">
    <source>
        <dbReference type="SAM" id="MobiDB-lite"/>
    </source>
</evidence>
<feature type="compositionally biased region" description="Basic and acidic residues" evidence="2">
    <location>
        <begin position="764"/>
        <end position="777"/>
    </location>
</feature>
<dbReference type="AlphaFoldDB" id="A0A6A3HK71"/>
<feature type="compositionally biased region" description="Polar residues" evidence="2">
    <location>
        <begin position="196"/>
        <end position="215"/>
    </location>
</feature>
<feature type="region of interest" description="Disordered" evidence="2">
    <location>
        <begin position="620"/>
        <end position="694"/>
    </location>
</feature>
<feature type="domain" description="CCHC-type" evidence="3">
    <location>
        <begin position="696"/>
        <end position="711"/>
    </location>
</feature>
<dbReference type="SUPFAM" id="SSF57756">
    <property type="entry name" value="Retrovirus zinc finger-like domains"/>
    <property type="match status" value="1"/>
</dbReference>
<comment type="caution">
    <text evidence="4">The sequence shown here is derived from an EMBL/GenBank/DDBJ whole genome shotgun (WGS) entry which is preliminary data.</text>
</comment>
<dbReference type="Proteomes" id="UP000435112">
    <property type="component" value="Unassembled WGS sequence"/>
</dbReference>
<dbReference type="Pfam" id="PF00098">
    <property type="entry name" value="zf-CCHC"/>
    <property type="match status" value="2"/>
</dbReference>
<keyword evidence="1" id="KW-0862">Zinc</keyword>
<feature type="compositionally biased region" description="Basic residues" evidence="2">
    <location>
        <begin position="318"/>
        <end position="343"/>
    </location>
</feature>
<evidence type="ECO:0000259" key="3">
    <source>
        <dbReference type="PROSITE" id="PS50158"/>
    </source>
</evidence>
<feature type="region of interest" description="Disordered" evidence="2">
    <location>
        <begin position="878"/>
        <end position="927"/>
    </location>
</feature>
<dbReference type="PROSITE" id="PS50158">
    <property type="entry name" value="ZF_CCHC"/>
    <property type="match status" value="2"/>
</dbReference>
<feature type="region of interest" description="Disordered" evidence="2">
    <location>
        <begin position="171"/>
        <end position="223"/>
    </location>
</feature>
<dbReference type="InterPro" id="IPR001878">
    <property type="entry name" value="Znf_CCHC"/>
</dbReference>
<dbReference type="SMART" id="SM00343">
    <property type="entry name" value="ZnF_C2HC"/>
    <property type="match status" value="2"/>
</dbReference>
<feature type="compositionally biased region" description="Low complexity" evidence="2">
    <location>
        <begin position="27"/>
        <end position="39"/>
    </location>
</feature>
<feature type="compositionally biased region" description="Basic residues" evidence="2">
    <location>
        <begin position="631"/>
        <end position="640"/>
    </location>
</feature>
<feature type="compositionally biased region" description="Basic and acidic residues" evidence="2">
    <location>
        <begin position="880"/>
        <end position="898"/>
    </location>
</feature>
<feature type="region of interest" description="Disordered" evidence="2">
    <location>
        <begin position="1"/>
        <end position="148"/>
    </location>
</feature>